<dbReference type="InterPro" id="IPR009057">
    <property type="entry name" value="Homeodomain-like_sf"/>
</dbReference>
<evidence type="ECO:0000259" key="8">
    <source>
        <dbReference type="PROSITE" id="PS50071"/>
    </source>
</evidence>
<dbReference type="RefSeq" id="XP_043016059.1">
    <property type="nucleotide sequence ID" value="XM_043147350.1"/>
</dbReference>
<keyword evidence="3 5" id="KW-0371">Homeobox</keyword>
<comment type="caution">
    <text evidence="9">The sequence shown here is derived from an EMBL/GenBank/DDBJ whole genome shotgun (WGS) entry which is preliminary data.</text>
</comment>
<dbReference type="InterPro" id="IPR017970">
    <property type="entry name" value="Homeobox_CS"/>
</dbReference>
<keyword evidence="2 5" id="KW-0238">DNA-binding</keyword>
<dbReference type="OrthoDB" id="6159439at2759"/>
<evidence type="ECO:0000256" key="2">
    <source>
        <dbReference type="ARBA" id="ARBA00023125"/>
    </source>
</evidence>
<feature type="compositionally biased region" description="Basic and acidic residues" evidence="7">
    <location>
        <begin position="284"/>
        <end position="295"/>
    </location>
</feature>
<evidence type="ECO:0000313" key="10">
    <source>
        <dbReference type="Proteomes" id="UP001049176"/>
    </source>
</evidence>
<dbReference type="InterPro" id="IPR050453">
    <property type="entry name" value="LIM_Homeobox_TF"/>
</dbReference>
<dbReference type="AlphaFoldDB" id="A0A9P7V3J6"/>
<dbReference type="CDD" id="cd00086">
    <property type="entry name" value="homeodomain"/>
    <property type="match status" value="1"/>
</dbReference>
<dbReference type="PROSITE" id="PS50071">
    <property type="entry name" value="HOMEOBOX_2"/>
    <property type="match status" value="1"/>
</dbReference>
<name>A0A9P7V3J6_9AGAR</name>
<dbReference type="InterPro" id="IPR001356">
    <property type="entry name" value="HD"/>
</dbReference>
<evidence type="ECO:0000256" key="4">
    <source>
        <dbReference type="ARBA" id="ARBA00023242"/>
    </source>
</evidence>
<proteinExistence type="predicted"/>
<dbReference type="Proteomes" id="UP001049176">
    <property type="component" value="Chromosome 1"/>
</dbReference>
<evidence type="ECO:0000313" key="9">
    <source>
        <dbReference type="EMBL" id="KAG7099589.1"/>
    </source>
</evidence>
<feature type="region of interest" description="Disordered" evidence="7">
    <location>
        <begin position="419"/>
        <end position="528"/>
    </location>
</feature>
<feature type="DNA-binding region" description="Homeobox" evidence="5">
    <location>
        <begin position="171"/>
        <end position="230"/>
    </location>
</feature>
<evidence type="ECO:0000256" key="6">
    <source>
        <dbReference type="RuleBase" id="RU000682"/>
    </source>
</evidence>
<accession>A0A9P7V3J6</accession>
<feature type="region of interest" description="Disordered" evidence="7">
    <location>
        <begin position="284"/>
        <end position="310"/>
    </location>
</feature>
<keyword evidence="4 5" id="KW-0539">Nucleus</keyword>
<dbReference type="GeneID" id="66070495"/>
<dbReference type="Gene3D" id="1.10.10.60">
    <property type="entry name" value="Homeodomain-like"/>
    <property type="match status" value="1"/>
</dbReference>
<reference evidence="9" key="1">
    <citation type="journal article" date="2021" name="Genome Biol. Evol.">
        <title>The assembled and annotated genome of the fairy-ring fungus Marasmius oreades.</title>
        <authorList>
            <person name="Hiltunen M."/>
            <person name="Ament-Velasquez S.L."/>
            <person name="Johannesson H."/>
        </authorList>
    </citation>
    <scope>NUCLEOTIDE SEQUENCE</scope>
    <source>
        <strain evidence="9">03SP1</strain>
    </source>
</reference>
<gene>
    <name evidence="9" type="ORF">E1B28_001419</name>
</gene>
<dbReference type="GO" id="GO:0000977">
    <property type="term" value="F:RNA polymerase II transcription regulatory region sequence-specific DNA binding"/>
    <property type="evidence" value="ECO:0007669"/>
    <property type="project" value="TreeGrafter"/>
</dbReference>
<evidence type="ECO:0000256" key="7">
    <source>
        <dbReference type="SAM" id="MobiDB-lite"/>
    </source>
</evidence>
<evidence type="ECO:0000256" key="1">
    <source>
        <dbReference type="ARBA" id="ARBA00004123"/>
    </source>
</evidence>
<dbReference type="PANTHER" id="PTHR24208">
    <property type="entry name" value="LIM/HOMEOBOX PROTEIN LHX"/>
    <property type="match status" value="1"/>
</dbReference>
<organism evidence="9 10">
    <name type="scientific">Marasmius oreades</name>
    <name type="common">fairy-ring Marasmius</name>
    <dbReference type="NCBI Taxonomy" id="181124"/>
    <lineage>
        <taxon>Eukaryota</taxon>
        <taxon>Fungi</taxon>
        <taxon>Dikarya</taxon>
        <taxon>Basidiomycota</taxon>
        <taxon>Agaricomycotina</taxon>
        <taxon>Agaricomycetes</taxon>
        <taxon>Agaricomycetidae</taxon>
        <taxon>Agaricales</taxon>
        <taxon>Marasmiineae</taxon>
        <taxon>Marasmiaceae</taxon>
        <taxon>Marasmius</taxon>
    </lineage>
</organism>
<comment type="subcellular location">
    <subcellularLocation>
        <location evidence="1 5 6">Nucleus</location>
    </subcellularLocation>
</comment>
<dbReference type="PANTHER" id="PTHR24208:SF166">
    <property type="entry name" value="LIM HOMEOBOX TRANSCRIPTION FACTOR 1 ALPHA, ISOFORM B"/>
    <property type="match status" value="1"/>
</dbReference>
<dbReference type="GO" id="GO:0000981">
    <property type="term" value="F:DNA-binding transcription factor activity, RNA polymerase II-specific"/>
    <property type="evidence" value="ECO:0007669"/>
    <property type="project" value="InterPro"/>
</dbReference>
<keyword evidence="10" id="KW-1185">Reference proteome</keyword>
<feature type="compositionally biased region" description="Low complexity" evidence="7">
    <location>
        <begin position="478"/>
        <end position="512"/>
    </location>
</feature>
<dbReference type="PROSITE" id="PS00027">
    <property type="entry name" value="HOMEOBOX_1"/>
    <property type="match status" value="1"/>
</dbReference>
<sequence length="616" mass="68112">MPTTAAPIQDRILATIDRLSEAIDHGSFDIVSAHWAQVGGEIRTRSSSGSHSKTVVAATRGAASCIEELCNEFTSFTHLNADLGRRLHRLSKCLSQPTENEPSSPPNPPTANQAPYAEPTSEWLLDNAFPSGELMQKLDRSVKAMFHTRFQLMKASLLEKLVAYSEQTPPRNESKRPFNHAYTPVLEKYFEFNEKPSGADRAAMAEKSGMTTRQIEVWFQNRRRRVKQQFGDKRIPTRCSGFSDEKLQKGLPVYLLQTGAENPVDLVERIVGAEWQAETRDLQSEKKYSSFHEPKYLPSPKAPNPLDTTPAPVPPPFKPATFIPLSAQFQNVNERPPHRFSEPQWSRRPHVLQPTVFAPATKPRGRAAQIAKASAQPEPPSEVEALTKAFEQFRIDHSGVPEEYRAYYFGQGPHLPPAATYAKDVRPPTGRHPAFVVPGSREIPKGLLSPLAMTPPRRKKAGLPRRTPMNPQRRRTSRSSPSSASSRSPSPPSSSRTPSLTSSLSTSTSSSHSLRRHSSVSSLSSDPDSPLFSPVSLPCDLPQVTVAGADSAGFCERDSLLLSPEQEGMKISFPLGFEAFTESSETAHLFEDIFHDTFADPVTFPPAAFQLTQHIP</sequence>
<dbReference type="Pfam" id="PF00046">
    <property type="entry name" value="Homeodomain"/>
    <property type="match status" value="1"/>
</dbReference>
<feature type="domain" description="Homeobox" evidence="8">
    <location>
        <begin position="169"/>
        <end position="229"/>
    </location>
</feature>
<dbReference type="SUPFAM" id="SSF46689">
    <property type="entry name" value="Homeodomain-like"/>
    <property type="match status" value="1"/>
</dbReference>
<protein>
    <recommendedName>
        <fullName evidence="8">Homeobox domain-containing protein</fullName>
    </recommendedName>
</protein>
<dbReference type="SMART" id="SM00389">
    <property type="entry name" value="HOX"/>
    <property type="match status" value="1"/>
</dbReference>
<feature type="region of interest" description="Disordered" evidence="7">
    <location>
        <begin position="95"/>
        <end position="116"/>
    </location>
</feature>
<evidence type="ECO:0000256" key="3">
    <source>
        <dbReference type="ARBA" id="ARBA00023155"/>
    </source>
</evidence>
<dbReference type="KEGG" id="more:E1B28_001419"/>
<feature type="compositionally biased region" description="Low complexity" evidence="7">
    <location>
        <begin position="519"/>
        <end position="528"/>
    </location>
</feature>
<evidence type="ECO:0000256" key="5">
    <source>
        <dbReference type="PROSITE-ProRule" id="PRU00108"/>
    </source>
</evidence>
<dbReference type="GO" id="GO:0005634">
    <property type="term" value="C:nucleus"/>
    <property type="evidence" value="ECO:0007669"/>
    <property type="project" value="UniProtKB-SubCell"/>
</dbReference>
<dbReference type="EMBL" id="CM032181">
    <property type="protein sequence ID" value="KAG7099589.1"/>
    <property type="molecule type" value="Genomic_DNA"/>
</dbReference>